<sequence length="191" mass="20963">MEKTIFETSFFRIESWAFFHVARAEFCSVFQEQSMILPASRAYSNKAETSAIRLHSSAAYFLVAAATAPHESPLTAGTSGYRATVRLSNPGTDIGGSADVPLEPILNFTRPPGCQFMKSSAVLIPKYNLLALERVTIAWARMLSGRAHLVSINALSTTMSMQMQVNPKMSSTTLAIVSLRYTPSPFNPKHK</sequence>
<proteinExistence type="predicted"/>
<keyword evidence="2" id="KW-1185">Reference proteome</keyword>
<reference evidence="1 2" key="1">
    <citation type="submission" date="2017-07" db="EMBL/GenBank/DDBJ databases">
        <authorList>
            <person name="Talla V."/>
            <person name="Backstrom N."/>
        </authorList>
    </citation>
    <scope>NUCLEOTIDE SEQUENCE [LARGE SCALE GENOMIC DNA]</scope>
</reference>
<dbReference type="EMBL" id="FZQP02003601">
    <property type="protein sequence ID" value="VVC98518.1"/>
    <property type="molecule type" value="Genomic_DNA"/>
</dbReference>
<dbReference type="Proteomes" id="UP000324832">
    <property type="component" value="Unassembled WGS sequence"/>
</dbReference>
<organism evidence="1 2">
    <name type="scientific">Leptidea sinapis</name>
    <dbReference type="NCBI Taxonomy" id="189913"/>
    <lineage>
        <taxon>Eukaryota</taxon>
        <taxon>Metazoa</taxon>
        <taxon>Ecdysozoa</taxon>
        <taxon>Arthropoda</taxon>
        <taxon>Hexapoda</taxon>
        <taxon>Insecta</taxon>
        <taxon>Pterygota</taxon>
        <taxon>Neoptera</taxon>
        <taxon>Endopterygota</taxon>
        <taxon>Lepidoptera</taxon>
        <taxon>Glossata</taxon>
        <taxon>Ditrysia</taxon>
        <taxon>Papilionoidea</taxon>
        <taxon>Pieridae</taxon>
        <taxon>Dismorphiinae</taxon>
        <taxon>Leptidea</taxon>
    </lineage>
</organism>
<evidence type="ECO:0000313" key="2">
    <source>
        <dbReference type="Proteomes" id="UP000324832"/>
    </source>
</evidence>
<name>A0A5E4QLN4_9NEOP</name>
<dbReference type="AlphaFoldDB" id="A0A5E4QLN4"/>
<protein>
    <submittedName>
        <fullName evidence="1">Uncharacterized protein</fullName>
    </submittedName>
</protein>
<accession>A0A5E4QLN4</accession>
<evidence type="ECO:0000313" key="1">
    <source>
        <dbReference type="EMBL" id="VVC98518.1"/>
    </source>
</evidence>
<gene>
    <name evidence="1" type="ORF">LSINAPIS_LOCUS9584</name>
</gene>